<gene>
    <name evidence="1" type="ORF">HAV22_21300</name>
</gene>
<dbReference type="Gene3D" id="1.20.1270.360">
    <property type="match status" value="1"/>
</dbReference>
<organism evidence="1 2">
    <name type="scientific">Telluria antibiotica</name>
    <dbReference type="NCBI Taxonomy" id="2717319"/>
    <lineage>
        <taxon>Bacteria</taxon>
        <taxon>Pseudomonadati</taxon>
        <taxon>Pseudomonadota</taxon>
        <taxon>Betaproteobacteria</taxon>
        <taxon>Burkholderiales</taxon>
        <taxon>Oxalobacteraceae</taxon>
        <taxon>Telluria group</taxon>
        <taxon>Telluria</taxon>
    </lineage>
</organism>
<protein>
    <submittedName>
        <fullName evidence="1">Four-helix bundle copper-binding protein</fullName>
    </submittedName>
</protein>
<evidence type="ECO:0000313" key="2">
    <source>
        <dbReference type="Proteomes" id="UP000716322"/>
    </source>
</evidence>
<keyword evidence="2" id="KW-1185">Reference proteome</keyword>
<comment type="caution">
    <text evidence="1">The sequence shown here is derived from an EMBL/GenBank/DDBJ whole genome shotgun (WGS) entry which is preliminary data.</text>
</comment>
<dbReference type="CDD" id="cd08026">
    <property type="entry name" value="DUF326"/>
    <property type="match status" value="1"/>
</dbReference>
<dbReference type="Proteomes" id="UP000716322">
    <property type="component" value="Unassembled WGS sequence"/>
</dbReference>
<accession>A0ABX0PID8</accession>
<dbReference type="PANTHER" id="PTHR37310:SF1">
    <property type="entry name" value="CYTOPLASMIC PROTEIN"/>
    <property type="match status" value="1"/>
</dbReference>
<dbReference type="InterPro" id="IPR005560">
    <property type="entry name" value="Csp_YhjQ"/>
</dbReference>
<name>A0ABX0PID8_9BURK</name>
<evidence type="ECO:0000313" key="1">
    <source>
        <dbReference type="EMBL" id="NIA56173.1"/>
    </source>
</evidence>
<sequence>MQNQQYESCIEACNDCADACDTCASACLKEDDVKMMARCIAHDIDCAQLCRLAAAVMARAGEAATSICQACADVCDMCADECGKHDAQHCKDCAAACRRCAAECRNMGGMRGGRATDMGAGTH</sequence>
<dbReference type="Pfam" id="PF03860">
    <property type="entry name" value="Csp"/>
    <property type="match status" value="1"/>
</dbReference>
<dbReference type="InterPro" id="IPR044543">
    <property type="entry name" value="YHJQ-like"/>
</dbReference>
<dbReference type="RefSeq" id="WP_166861762.1">
    <property type="nucleotide sequence ID" value="NZ_JAAQOM010000013.1"/>
</dbReference>
<reference evidence="1 2" key="1">
    <citation type="submission" date="2020-03" db="EMBL/GenBank/DDBJ databases">
        <title>Genome sequence of strain Massilia sp. TW-1.</title>
        <authorList>
            <person name="Chaudhary D.K."/>
        </authorList>
    </citation>
    <scope>NUCLEOTIDE SEQUENCE [LARGE SCALE GENOMIC DNA]</scope>
    <source>
        <strain evidence="1 2">TW-1</strain>
    </source>
</reference>
<dbReference type="EMBL" id="JAAQOM010000013">
    <property type="protein sequence ID" value="NIA56173.1"/>
    <property type="molecule type" value="Genomic_DNA"/>
</dbReference>
<dbReference type="PANTHER" id="PTHR37310">
    <property type="entry name" value="CYTOPLASMIC PROTEIN-RELATED"/>
    <property type="match status" value="1"/>
</dbReference>
<proteinExistence type="predicted"/>